<keyword evidence="3 6" id="KW-0812">Transmembrane</keyword>
<feature type="transmembrane region" description="Helical" evidence="6">
    <location>
        <begin position="42"/>
        <end position="61"/>
    </location>
</feature>
<dbReference type="PANTHER" id="PTHR11101:SF80">
    <property type="entry name" value="PHOSPHATE TRANSPORTER"/>
    <property type="match status" value="1"/>
</dbReference>
<reference evidence="7 8" key="1">
    <citation type="submission" date="2019-03" db="EMBL/GenBank/DDBJ databases">
        <title>Genomic Encyclopedia of Type Strains, Phase IV (KMG-IV): sequencing the most valuable type-strain genomes for metagenomic binning, comparative biology and taxonomic classification.</title>
        <authorList>
            <person name="Goeker M."/>
        </authorList>
    </citation>
    <scope>NUCLEOTIDE SEQUENCE [LARGE SCALE GENOMIC DNA]</scope>
    <source>
        <strain evidence="7 8">DSM 19377</strain>
    </source>
</reference>
<sequence>MLLLLSVFIIAFFFAANIGASGAATSMGIAYSAQAVTRRRGIWLCAIGMFLGAILGGGEVVKTLSDGIVPSSSVTLNVTLMILIAAALTLFSSNWLGIPLSTSEVIVGAIVGLGLASHQLYIGNLILILTFWLLMPAVSFLAAFGSAHAINRLNRYENRVKKWLVIIVVGLGFIEAFSAGMNNVANAIGPLVSVDLLTPSNGILLGGLFVSLGAVVLGGRTLETNGKKITPLTLVEGGFVSGTTAILVIVASVLGVPVPMAQMTTSAILGIGTAKKGFGHEQKRIVRKILIVWAVSPVISTVLSYGLIQVILKNDVYTFVIMAGVCLSTIGLLTLYKMFNKENISKIQREELK</sequence>
<evidence type="ECO:0000256" key="4">
    <source>
        <dbReference type="ARBA" id="ARBA00022989"/>
    </source>
</evidence>
<dbReference type="GO" id="GO:0035435">
    <property type="term" value="P:phosphate ion transmembrane transport"/>
    <property type="evidence" value="ECO:0007669"/>
    <property type="project" value="TreeGrafter"/>
</dbReference>
<dbReference type="AlphaFoldDB" id="A0A4R2NNV7"/>
<dbReference type="Pfam" id="PF01384">
    <property type="entry name" value="PHO4"/>
    <property type="match status" value="1"/>
</dbReference>
<feature type="transmembrane region" description="Helical" evidence="6">
    <location>
        <begin position="234"/>
        <end position="254"/>
    </location>
</feature>
<name>A0A4R2NNV7_9BACL</name>
<dbReference type="GO" id="GO:0005315">
    <property type="term" value="F:phosphate transmembrane transporter activity"/>
    <property type="evidence" value="ECO:0007669"/>
    <property type="project" value="InterPro"/>
</dbReference>
<organism evidence="7 8">
    <name type="scientific">Scopulibacillus darangshiensis</name>
    <dbReference type="NCBI Taxonomy" id="442528"/>
    <lineage>
        <taxon>Bacteria</taxon>
        <taxon>Bacillati</taxon>
        <taxon>Bacillota</taxon>
        <taxon>Bacilli</taxon>
        <taxon>Bacillales</taxon>
        <taxon>Sporolactobacillaceae</taxon>
        <taxon>Scopulibacillus</taxon>
    </lineage>
</organism>
<dbReference type="EMBL" id="SLXK01000031">
    <property type="protein sequence ID" value="TCP23463.1"/>
    <property type="molecule type" value="Genomic_DNA"/>
</dbReference>
<feature type="transmembrane region" description="Helical" evidence="6">
    <location>
        <begin position="290"/>
        <end position="311"/>
    </location>
</feature>
<evidence type="ECO:0000256" key="5">
    <source>
        <dbReference type="ARBA" id="ARBA00023136"/>
    </source>
</evidence>
<feature type="transmembrane region" description="Helical" evidence="6">
    <location>
        <begin position="163"/>
        <end position="182"/>
    </location>
</feature>
<dbReference type="Proteomes" id="UP000295416">
    <property type="component" value="Unassembled WGS sequence"/>
</dbReference>
<feature type="transmembrane region" description="Helical" evidence="6">
    <location>
        <begin position="317"/>
        <end position="339"/>
    </location>
</feature>
<feature type="transmembrane region" description="Helical" evidence="6">
    <location>
        <begin position="202"/>
        <end position="222"/>
    </location>
</feature>
<comment type="subcellular location">
    <subcellularLocation>
        <location evidence="1">Membrane</location>
        <topology evidence="1">Multi-pass membrane protein</topology>
    </subcellularLocation>
</comment>
<keyword evidence="2" id="KW-0813">Transport</keyword>
<gene>
    <name evidence="7" type="ORF">EV207_13124</name>
</gene>
<feature type="transmembrane region" description="Helical" evidence="6">
    <location>
        <begin position="121"/>
        <end position="142"/>
    </location>
</feature>
<keyword evidence="8" id="KW-1185">Reference proteome</keyword>
<dbReference type="InterPro" id="IPR001204">
    <property type="entry name" value="Phos_transporter"/>
</dbReference>
<evidence type="ECO:0000256" key="6">
    <source>
        <dbReference type="SAM" id="Phobius"/>
    </source>
</evidence>
<keyword evidence="4 6" id="KW-1133">Transmembrane helix</keyword>
<evidence type="ECO:0000313" key="7">
    <source>
        <dbReference type="EMBL" id="TCP23463.1"/>
    </source>
</evidence>
<evidence type="ECO:0000256" key="3">
    <source>
        <dbReference type="ARBA" id="ARBA00022692"/>
    </source>
</evidence>
<evidence type="ECO:0000313" key="8">
    <source>
        <dbReference type="Proteomes" id="UP000295416"/>
    </source>
</evidence>
<dbReference type="GO" id="GO:0016020">
    <property type="term" value="C:membrane"/>
    <property type="evidence" value="ECO:0007669"/>
    <property type="project" value="UniProtKB-SubCell"/>
</dbReference>
<dbReference type="RefSeq" id="WP_132747357.1">
    <property type="nucleotide sequence ID" value="NZ_SLXK01000031.1"/>
</dbReference>
<keyword evidence="5 6" id="KW-0472">Membrane</keyword>
<protein>
    <submittedName>
        <fullName evidence="7">Sulfate permease</fullName>
    </submittedName>
</protein>
<dbReference type="PANTHER" id="PTHR11101">
    <property type="entry name" value="PHOSPHATE TRANSPORTER"/>
    <property type="match status" value="1"/>
</dbReference>
<evidence type="ECO:0000256" key="1">
    <source>
        <dbReference type="ARBA" id="ARBA00004141"/>
    </source>
</evidence>
<proteinExistence type="predicted"/>
<evidence type="ECO:0000256" key="2">
    <source>
        <dbReference type="ARBA" id="ARBA00022448"/>
    </source>
</evidence>
<comment type="caution">
    <text evidence="7">The sequence shown here is derived from an EMBL/GenBank/DDBJ whole genome shotgun (WGS) entry which is preliminary data.</text>
</comment>
<accession>A0A4R2NNV7</accession>
<feature type="transmembrane region" description="Helical" evidence="6">
    <location>
        <begin position="73"/>
        <end position="91"/>
    </location>
</feature>
<dbReference type="OrthoDB" id="19855at2"/>